<feature type="domain" description="Hydantoinase A/oxoprolinase" evidence="1">
    <location>
        <begin position="207"/>
        <end position="502"/>
    </location>
</feature>
<reference evidence="4 5" key="1">
    <citation type="submission" date="2022-10" db="EMBL/GenBank/DDBJ databases">
        <title>Defluviimonas sp. CAU 1641 isolated from mud.</title>
        <authorList>
            <person name="Kim W."/>
        </authorList>
    </citation>
    <scope>NUCLEOTIDE SEQUENCE [LARGE SCALE GENOMIC DNA]</scope>
    <source>
        <strain evidence="4 5">CAU 1641</strain>
    </source>
</reference>
<dbReference type="Gene3D" id="3.30.420.40">
    <property type="match status" value="1"/>
</dbReference>
<accession>A0ABT3J9S5</accession>
<sequence>MSIQSPLRLAVDIGGTFTDTVLIEGADRVIASTKTLTTHENPADGAMEGVQRALANAGRTLSEITGFIHGTTLATNALIEKRGARVVTVTTEGFRDILEIAYERRYSQYDINLEKTDLLVSRDRSLTIRERMSAAGEVLIPFDEAAVAGLIAQIDATDAGAVAICLLHAYANPAHEQRLRALIAEARPHLAVSISSEVSPEAREFDRLCTTVANAYIQPLMARYLAAFEARFAAEGLGCPILMMTAGGGMTTIATAAHFPIRLVESGPAGGAILAARIASECGLDEVLSFDMGGTTAKLCLIDNGAPQTSRAFEIARAARFIKGSGMPVRIPVIEMIEIGAGGGSIAAVDRLGRLTVGPQSAGSEPGPAAFGRGGTKPTVSDADIVLGYIRPETFAEGQFAIDPEAAALAMRREVGDALGLDARAAADGVSRIVDENMASAGRMHAVESGKDLGPRTMIAFGGNGPLHACRVARAAGVSRILIPTNPSVGSAVGFLFAPVSFEIVRSRYSMLQTLDFAAVNRLFASMVSEALDVVRQGAAEAEVIVSRTAFMRYHGQGHEIEIALPDRDLELSDIAPLTKAFETAYARQFSRPVPGMEIEILNWSVRVATRADAIQPVATTPAVRALAARETRPVTCDITGARREAAFVMRDALAPGDRLAGPALIAEPQTTTFVGTDFDAEVDARGNLVLTRKGA</sequence>
<dbReference type="PANTHER" id="PTHR11365">
    <property type="entry name" value="5-OXOPROLINASE RELATED"/>
    <property type="match status" value="1"/>
</dbReference>
<feature type="domain" description="Acetophenone carboxylase-like C-terminal" evidence="3">
    <location>
        <begin position="526"/>
        <end position="685"/>
    </location>
</feature>
<dbReference type="SUPFAM" id="SSF53067">
    <property type="entry name" value="Actin-like ATPase domain"/>
    <property type="match status" value="1"/>
</dbReference>
<proteinExistence type="predicted"/>
<dbReference type="Proteomes" id="UP001207582">
    <property type="component" value="Unassembled WGS sequence"/>
</dbReference>
<keyword evidence="5" id="KW-1185">Reference proteome</keyword>
<dbReference type="InterPro" id="IPR008040">
    <property type="entry name" value="Hydant_A_N"/>
</dbReference>
<evidence type="ECO:0000313" key="4">
    <source>
        <dbReference type="EMBL" id="MCW3784452.1"/>
    </source>
</evidence>
<dbReference type="InterPro" id="IPR045079">
    <property type="entry name" value="Oxoprolinase-like"/>
</dbReference>
<organism evidence="4 5">
    <name type="scientific">Defluviimonas salinarum</name>
    <dbReference type="NCBI Taxonomy" id="2992147"/>
    <lineage>
        <taxon>Bacteria</taxon>
        <taxon>Pseudomonadati</taxon>
        <taxon>Pseudomonadota</taxon>
        <taxon>Alphaproteobacteria</taxon>
        <taxon>Rhodobacterales</taxon>
        <taxon>Paracoccaceae</taxon>
        <taxon>Albidovulum</taxon>
    </lineage>
</organism>
<dbReference type="Pfam" id="PF05378">
    <property type="entry name" value="Hydant_A_N"/>
    <property type="match status" value="1"/>
</dbReference>
<dbReference type="PANTHER" id="PTHR11365:SF23">
    <property type="entry name" value="HYPOTHETICAL 5-OXOPROLINASE (EUROFUNG)-RELATED"/>
    <property type="match status" value="1"/>
</dbReference>
<name>A0ABT3J9S5_9RHOB</name>
<dbReference type="Pfam" id="PF19278">
    <property type="entry name" value="Hydant_A_C"/>
    <property type="match status" value="1"/>
</dbReference>
<evidence type="ECO:0000259" key="1">
    <source>
        <dbReference type="Pfam" id="PF01968"/>
    </source>
</evidence>
<gene>
    <name evidence="4" type="ORF">OM960_23300</name>
</gene>
<comment type="caution">
    <text evidence="4">The sequence shown here is derived from an EMBL/GenBank/DDBJ whole genome shotgun (WGS) entry which is preliminary data.</text>
</comment>
<evidence type="ECO:0000313" key="5">
    <source>
        <dbReference type="Proteomes" id="UP001207582"/>
    </source>
</evidence>
<feature type="domain" description="Hydantoinase/oxoprolinase N-terminal" evidence="2">
    <location>
        <begin position="8"/>
        <end position="185"/>
    </location>
</feature>
<evidence type="ECO:0000259" key="3">
    <source>
        <dbReference type="Pfam" id="PF19278"/>
    </source>
</evidence>
<protein>
    <submittedName>
        <fullName evidence="4">Hydantoinase/oxoprolinase family protein</fullName>
    </submittedName>
</protein>
<dbReference type="EMBL" id="JAPDOG010000044">
    <property type="protein sequence ID" value="MCW3784452.1"/>
    <property type="molecule type" value="Genomic_DNA"/>
</dbReference>
<dbReference type="Pfam" id="PF01968">
    <property type="entry name" value="Hydantoinase_A"/>
    <property type="match status" value="1"/>
</dbReference>
<dbReference type="InterPro" id="IPR049517">
    <property type="entry name" value="ACX-like_C"/>
</dbReference>
<dbReference type="InterPro" id="IPR043129">
    <property type="entry name" value="ATPase_NBD"/>
</dbReference>
<dbReference type="InterPro" id="IPR002821">
    <property type="entry name" value="Hydantoinase_A"/>
</dbReference>
<evidence type="ECO:0000259" key="2">
    <source>
        <dbReference type="Pfam" id="PF05378"/>
    </source>
</evidence>
<dbReference type="RefSeq" id="WP_264773684.1">
    <property type="nucleotide sequence ID" value="NZ_JAPDOG010000044.1"/>
</dbReference>